<name>A0ABR3PKI7_9PEZI</name>
<keyword evidence="3" id="KW-1185">Reference proteome</keyword>
<dbReference type="RefSeq" id="XP_069202849.1">
    <property type="nucleotide sequence ID" value="XM_069347796.1"/>
</dbReference>
<accession>A0ABR3PKI7</accession>
<evidence type="ECO:0000313" key="2">
    <source>
        <dbReference type="EMBL" id="KAL1306577.1"/>
    </source>
</evidence>
<feature type="compositionally biased region" description="Low complexity" evidence="1">
    <location>
        <begin position="189"/>
        <end position="204"/>
    </location>
</feature>
<dbReference type="PRINTS" id="PR00929">
    <property type="entry name" value="ATHOOK"/>
</dbReference>
<dbReference type="Proteomes" id="UP001562354">
    <property type="component" value="Unassembled WGS sequence"/>
</dbReference>
<proteinExistence type="predicted"/>
<gene>
    <name evidence="2" type="ORF">AAFC00_005262</name>
</gene>
<dbReference type="GeneID" id="95978961"/>
<feature type="compositionally biased region" description="Basic and acidic residues" evidence="1">
    <location>
        <begin position="266"/>
        <end position="276"/>
    </location>
</feature>
<evidence type="ECO:0000256" key="1">
    <source>
        <dbReference type="SAM" id="MobiDB-lite"/>
    </source>
</evidence>
<comment type="caution">
    <text evidence="2">The sequence shown here is derived from an EMBL/GenBank/DDBJ whole genome shotgun (WGS) entry which is preliminary data.</text>
</comment>
<evidence type="ECO:0000313" key="3">
    <source>
        <dbReference type="Proteomes" id="UP001562354"/>
    </source>
</evidence>
<sequence>MNQPPSQQPHWLPSEKLELLTEIVRQSRVPPEAMVQFIQAHRIVPDWGNMLLPQRRSLNQCNAMYEEMMRSAPASTGLMRSTSVRDFGGPPPAGIKRPFIPDLPAYGGRMIQPRPEGAPLTSPNETSEPPKKKRGRPTKAEAEERKQAALARGDPWPTPRRGSTIGPLPGPSQASLIRPLPMPRPPSARPQSVAAAQAALGVAPSRANIRTPPPHHLDQPDQPSSGSSSGRRRRGRPRRPEEESHRAQESFTPARVPGLSRYPDILSRDDPPDPRGQRPRTAPSQQPRPPDHPPR</sequence>
<feature type="compositionally biased region" description="Basic and acidic residues" evidence="1">
    <location>
        <begin position="238"/>
        <end position="248"/>
    </location>
</feature>
<organism evidence="2 3">
    <name type="scientific">Neodothiora populina</name>
    <dbReference type="NCBI Taxonomy" id="2781224"/>
    <lineage>
        <taxon>Eukaryota</taxon>
        <taxon>Fungi</taxon>
        <taxon>Dikarya</taxon>
        <taxon>Ascomycota</taxon>
        <taxon>Pezizomycotina</taxon>
        <taxon>Dothideomycetes</taxon>
        <taxon>Dothideomycetidae</taxon>
        <taxon>Dothideales</taxon>
        <taxon>Dothioraceae</taxon>
        <taxon>Neodothiora</taxon>
    </lineage>
</organism>
<reference evidence="2 3" key="1">
    <citation type="submission" date="2024-07" db="EMBL/GenBank/DDBJ databases">
        <title>Draft sequence of the Neodothiora populina.</title>
        <authorList>
            <person name="Drown D.D."/>
            <person name="Schuette U.S."/>
            <person name="Buechlein A.B."/>
            <person name="Rusch D.R."/>
            <person name="Winton L.W."/>
            <person name="Adams G.A."/>
        </authorList>
    </citation>
    <scope>NUCLEOTIDE SEQUENCE [LARGE SCALE GENOMIC DNA]</scope>
    <source>
        <strain evidence="2 3">CPC 39397</strain>
    </source>
</reference>
<feature type="compositionally biased region" description="Low complexity" evidence="1">
    <location>
        <begin position="220"/>
        <end position="229"/>
    </location>
</feature>
<dbReference type="EMBL" id="JBFMKM010000004">
    <property type="protein sequence ID" value="KAL1306577.1"/>
    <property type="molecule type" value="Genomic_DNA"/>
</dbReference>
<feature type="region of interest" description="Disordered" evidence="1">
    <location>
        <begin position="89"/>
        <end position="295"/>
    </location>
</feature>
<dbReference type="InterPro" id="IPR017956">
    <property type="entry name" value="AT_hook_DNA-bd_motif"/>
</dbReference>
<protein>
    <submittedName>
        <fullName evidence="2">Uncharacterized protein</fullName>
    </submittedName>
</protein>
<feature type="compositionally biased region" description="Basic and acidic residues" evidence="1">
    <location>
        <begin position="138"/>
        <end position="147"/>
    </location>
</feature>